<name>A0ABZ0D293_9BURK</name>
<reference evidence="3 4" key="1">
    <citation type="submission" date="2023-10" db="EMBL/GenBank/DDBJ databases">
        <title>Bacteria for the degradation of biodegradable plastic PBAT(Polybutylene adipate terephthalate).</title>
        <authorList>
            <person name="Weon H.-Y."/>
            <person name="Yeon J."/>
        </authorList>
    </citation>
    <scope>NUCLEOTIDE SEQUENCE [LARGE SCALE GENOMIC DNA]</scope>
    <source>
        <strain evidence="3 4">SBD 7-3</strain>
        <plasmid evidence="3 4">unnamed1</plasmid>
    </source>
</reference>
<sequence length="194" mass="19980">MKSLLATFALSISFLLAACGGGGDGGGPTPDIGRPTSPASSTCPHSQTADVWLDNRLACASAGQKVIDMAAGATGTPGDVAYVIRQVAYDRSMNDLLPDAKARHFQHFLCVRNVPSGVDRQLLAADLEAVMGLASGSLPRDVALSTLANAGTNRAGYAVQACDPQKHPVIVDYATGLVQSVNPQALPSVVTYDA</sequence>
<feature type="signal peptide" evidence="2">
    <location>
        <begin position="1"/>
        <end position="17"/>
    </location>
</feature>
<proteinExistence type="predicted"/>
<organism evidence="3 4">
    <name type="scientific">Piscinibacter gummiphilus</name>
    <dbReference type="NCBI Taxonomy" id="946333"/>
    <lineage>
        <taxon>Bacteria</taxon>
        <taxon>Pseudomonadati</taxon>
        <taxon>Pseudomonadota</taxon>
        <taxon>Betaproteobacteria</taxon>
        <taxon>Burkholderiales</taxon>
        <taxon>Sphaerotilaceae</taxon>
        <taxon>Piscinibacter</taxon>
    </lineage>
</organism>
<dbReference type="Proteomes" id="UP001303946">
    <property type="component" value="Plasmid unnamed1"/>
</dbReference>
<feature type="chain" id="PRO_5045623764" description="Lipoprotein" evidence="2">
    <location>
        <begin position="18"/>
        <end position="194"/>
    </location>
</feature>
<evidence type="ECO:0000313" key="3">
    <source>
        <dbReference type="EMBL" id="WOB11296.1"/>
    </source>
</evidence>
<evidence type="ECO:0008006" key="5">
    <source>
        <dbReference type="Google" id="ProtNLM"/>
    </source>
</evidence>
<keyword evidence="3" id="KW-0614">Plasmid</keyword>
<feature type="region of interest" description="Disordered" evidence="1">
    <location>
        <begin position="26"/>
        <end position="45"/>
    </location>
</feature>
<keyword evidence="2" id="KW-0732">Signal</keyword>
<protein>
    <recommendedName>
        <fullName evidence="5">Lipoprotein</fullName>
    </recommendedName>
</protein>
<dbReference type="EMBL" id="CP136337">
    <property type="protein sequence ID" value="WOB11296.1"/>
    <property type="molecule type" value="Genomic_DNA"/>
</dbReference>
<gene>
    <name evidence="3" type="ORF">RXV79_27070</name>
</gene>
<evidence type="ECO:0000256" key="1">
    <source>
        <dbReference type="SAM" id="MobiDB-lite"/>
    </source>
</evidence>
<keyword evidence="4" id="KW-1185">Reference proteome</keyword>
<accession>A0ABZ0D293</accession>
<evidence type="ECO:0000313" key="4">
    <source>
        <dbReference type="Proteomes" id="UP001303946"/>
    </source>
</evidence>
<dbReference type="RefSeq" id="WP_316704528.1">
    <property type="nucleotide sequence ID" value="NZ_CP136337.1"/>
</dbReference>
<geneLocation type="plasmid" evidence="3 4">
    <name>unnamed1</name>
</geneLocation>
<evidence type="ECO:0000256" key="2">
    <source>
        <dbReference type="SAM" id="SignalP"/>
    </source>
</evidence>
<dbReference type="PROSITE" id="PS51257">
    <property type="entry name" value="PROKAR_LIPOPROTEIN"/>
    <property type="match status" value="1"/>
</dbReference>